<keyword evidence="1" id="KW-0472">Membrane</keyword>
<feature type="transmembrane region" description="Helical" evidence="1">
    <location>
        <begin position="201"/>
        <end position="222"/>
    </location>
</feature>
<protein>
    <submittedName>
        <fullName evidence="2">ATP-binding cassette sub-family A member 3-like</fullName>
    </submittedName>
</protein>
<proteinExistence type="predicted"/>
<dbReference type="Proteomes" id="UP000008912">
    <property type="component" value="Unassembled WGS sequence"/>
</dbReference>
<dbReference type="Ensembl" id="ENSAMET00000039283.1">
    <property type="protein sequence ID" value="ENSAMEP00000021784.1"/>
    <property type="gene ID" value="ENSAMEG00000000821.2"/>
</dbReference>
<dbReference type="AlphaFoldDB" id="A0A7N5JD45"/>
<reference evidence="2 3" key="1">
    <citation type="journal article" date="2010" name="Nature">
        <title>The sequence and de novo assembly of the giant panda genome.</title>
        <authorList>
            <person name="Li R."/>
            <person name="Fan W."/>
            <person name="Tian G."/>
            <person name="Zhu H."/>
            <person name="He L."/>
            <person name="Cai J."/>
            <person name="Huang Q."/>
            <person name="Cai Q."/>
            <person name="Li B."/>
            <person name="Bai Y."/>
            <person name="Zhang Z."/>
            <person name="Zhang Y."/>
            <person name="Wang W."/>
            <person name="Li J."/>
            <person name="Wei F."/>
            <person name="Li H."/>
            <person name="Jian M."/>
            <person name="Li J."/>
            <person name="Zhang Z."/>
            <person name="Nielsen R."/>
            <person name="Li D."/>
            <person name="Gu W."/>
            <person name="Yang Z."/>
            <person name="Xuan Z."/>
            <person name="Ryder O.A."/>
            <person name="Leung F.C."/>
            <person name="Zhou Y."/>
            <person name="Cao J."/>
            <person name="Sun X."/>
            <person name="Fu Y."/>
            <person name="Fang X."/>
            <person name="Guo X."/>
            <person name="Wang B."/>
            <person name="Hou R."/>
            <person name="Shen F."/>
            <person name="Mu B."/>
            <person name="Ni P."/>
            <person name="Lin R."/>
            <person name="Qian W."/>
            <person name="Wang G."/>
            <person name="Yu C."/>
            <person name="Nie W."/>
            <person name="Wang J."/>
            <person name="Wu Z."/>
            <person name="Liang H."/>
            <person name="Min J."/>
            <person name="Wu Q."/>
            <person name="Cheng S."/>
            <person name="Ruan J."/>
            <person name="Wang M."/>
            <person name="Shi Z."/>
            <person name="Wen M."/>
            <person name="Liu B."/>
            <person name="Ren X."/>
            <person name="Zheng H."/>
            <person name="Dong D."/>
            <person name="Cook K."/>
            <person name="Shan G."/>
            <person name="Zhang H."/>
            <person name="Kosiol C."/>
            <person name="Xie X."/>
            <person name="Lu Z."/>
            <person name="Zheng H."/>
            <person name="Li Y."/>
            <person name="Steiner C.C."/>
            <person name="Lam T.T."/>
            <person name="Lin S."/>
            <person name="Zhang Q."/>
            <person name="Li G."/>
            <person name="Tian J."/>
            <person name="Gong T."/>
            <person name="Liu H."/>
            <person name="Zhang D."/>
            <person name="Fang L."/>
            <person name="Ye C."/>
            <person name="Zhang J."/>
            <person name="Hu W."/>
            <person name="Xu A."/>
            <person name="Ren Y."/>
            <person name="Zhang G."/>
            <person name="Bruford M.W."/>
            <person name="Li Q."/>
            <person name="Ma L."/>
            <person name="Guo Y."/>
            <person name="An N."/>
            <person name="Hu Y."/>
            <person name="Zheng Y."/>
            <person name="Shi Y."/>
            <person name="Li Z."/>
            <person name="Liu Q."/>
            <person name="Chen Y."/>
            <person name="Zhao J."/>
            <person name="Qu N."/>
            <person name="Zhao S."/>
            <person name="Tian F."/>
            <person name="Wang X."/>
            <person name="Wang H."/>
            <person name="Xu L."/>
            <person name="Liu X."/>
            <person name="Vinar T."/>
            <person name="Wang Y."/>
            <person name="Lam T.W."/>
            <person name="Yiu S.M."/>
            <person name="Liu S."/>
            <person name="Zhang H."/>
            <person name="Li D."/>
            <person name="Huang Y."/>
            <person name="Wang X."/>
            <person name="Yang G."/>
            <person name="Jiang Z."/>
            <person name="Wang J."/>
            <person name="Qin N."/>
            <person name="Li L."/>
            <person name="Li J."/>
            <person name="Bolund L."/>
            <person name="Kristiansen K."/>
            <person name="Wong G.K."/>
            <person name="Olson M."/>
            <person name="Zhang X."/>
            <person name="Li S."/>
            <person name="Yang H."/>
            <person name="Wang J."/>
            <person name="Wang J."/>
        </authorList>
    </citation>
    <scope>NUCLEOTIDE SEQUENCE [LARGE SCALE GENOMIC DNA]</scope>
</reference>
<keyword evidence="1" id="KW-1133">Transmembrane helix</keyword>
<feature type="transmembrane region" description="Helical" evidence="1">
    <location>
        <begin position="234"/>
        <end position="252"/>
    </location>
</feature>
<gene>
    <name evidence="2" type="primary">LOC100463697</name>
</gene>
<keyword evidence="3" id="KW-1185">Reference proteome</keyword>
<dbReference type="GeneTree" id="ENSGT00940000164007"/>
<organism evidence="2 3">
    <name type="scientific">Ailuropoda melanoleuca</name>
    <name type="common">Giant panda</name>
    <dbReference type="NCBI Taxonomy" id="9646"/>
    <lineage>
        <taxon>Eukaryota</taxon>
        <taxon>Metazoa</taxon>
        <taxon>Chordata</taxon>
        <taxon>Craniata</taxon>
        <taxon>Vertebrata</taxon>
        <taxon>Euteleostomi</taxon>
        <taxon>Mammalia</taxon>
        <taxon>Eutheria</taxon>
        <taxon>Laurasiatheria</taxon>
        <taxon>Carnivora</taxon>
        <taxon>Caniformia</taxon>
        <taxon>Ursidae</taxon>
        <taxon>Ailuropoda</taxon>
    </lineage>
</organism>
<accession>A0A7N5JD45</accession>
<evidence type="ECO:0000313" key="3">
    <source>
        <dbReference type="Proteomes" id="UP000008912"/>
    </source>
</evidence>
<name>A0A7N5JD45_AILME</name>
<feature type="transmembrane region" description="Helical" evidence="1">
    <location>
        <begin position="24"/>
        <end position="43"/>
    </location>
</feature>
<reference evidence="2" key="3">
    <citation type="submission" date="2025-09" db="UniProtKB">
        <authorList>
            <consortium name="Ensembl"/>
        </authorList>
    </citation>
    <scope>IDENTIFICATION</scope>
</reference>
<keyword evidence="1" id="KW-0812">Transmembrane</keyword>
<reference evidence="2" key="2">
    <citation type="submission" date="2025-08" db="UniProtKB">
        <authorList>
            <consortium name="Ensembl"/>
        </authorList>
    </citation>
    <scope>IDENTIFICATION</scope>
</reference>
<sequence>MDFLWLNQFGVLLWKNFVLKKRKIMSLIVEISMTFFFSLLILLHRRDIKKTFQNVTVFKPVPLLIPPDFFFNRSREYELAYVPSTSDVVKNITEMVKQSLLVNFTVRGFSSEAEFEKYVEYERKPKVQVLAAIVFDHDFKHSDDSLPLQVKYHLRLGAGTEKSSNLLSSLKDTGWNTHLLFPELPSVEPRNPFDDDGGDPATLAVSVGGFLYFVTFFPYVFVSTLYTQMALTEKLAFCLFSNVAVALGVDFISKMEMKRESFLCKIDFGDLIPRKKRHVIWGCQWSGWDSG</sequence>
<evidence type="ECO:0000256" key="1">
    <source>
        <dbReference type="SAM" id="Phobius"/>
    </source>
</evidence>
<evidence type="ECO:0000313" key="2">
    <source>
        <dbReference type="Ensembl" id="ENSAMEP00000021784.1"/>
    </source>
</evidence>